<proteinExistence type="predicted"/>
<dbReference type="Gene3D" id="1.10.10.10">
    <property type="entry name" value="Winged helix-like DNA-binding domain superfamily/Winged helix DNA-binding domain"/>
    <property type="match status" value="1"/>
</dbReference>
<dbReference type="Pfam" id="PF00392">
    <property type="entry name" value="GntR"/>
    <property type="match status" value="1"/>
</dbReference>
<dbReference type="InterPro" id="IPR036390">
    <property type="entry name" value="WH_DNA-bd_sf"/>
</dbReference>
<dbReference type="PROSITE" id="PS50949">
    <property type="entry name" value="HTH_GNTR"/>
    <property type="match status" value="1"/>
</dbReference>
<keyword evidence="1" id="KW-0805">Transcription regulation</keyword>
<evidence type="ECO:0000313" key="6">
    <source>
        <dbReference type="Proteomes" id="UP000613160"/>
    </source>
</evidence>
<dbReference type="EMBL" id="BMJJ01000006">
    <property type="protein sequence ID" value="GGD23064.1"/>
    <property type="molecule type" value="Genomic_DNA"/>
</dbReference>
<dbReference type="CDD" id="cd07377">
    <property type="entry name" value="WHTH_GntR"/>
    <property type="match status" value="1"/>
</dbReference>
<dbReference type="NCBIfam" id="NF003011">
    <property type="entry name" value="PRK03837.1"/>
    <property type="match status" value="1"/>
</dbReference>
<dbReference type="InterPro" id="IPR036388">
    <property type="entry name" value="WH-like_DNA-bd_sf"/>
</dbReference>
<evidence type="ECO:0000256" key="2">
    <source>
        <dbReference type="ARBA" id="ARBA00023125"/>
    </source>
</evidence>
<dbReference type="SMART" id="SM00895">
    <property type="entry name" value="FCD"/>
    <property type="match status" value="1"/>
</dbReference>
<evidence type="ECO:0000259" key="4">
    <source>
        <dbReference type="PROSITE" id="PS50949"/>
    </source>
</evidence>
<dbReference type="PRINTS" id="PR00035">
    <property type="entry name" value="HTHGNTR"/>
</dbReference>
<dbReference type="InterPro" id="IPR008920">
    <property type="entry name" value="TF_FadR/GntR_C"/>
</dbReference>
<keyword evidence="2" id="KW-0238">DNA-binding</keyword>
<organism evidence="5 6">
    <name type="scientific">Aureimonas glaciei</name>
    <dbReference type="NCBI Taxonomy" id="1776957"/>
    <lineage>
        <taxon>Bacteria</taxon>
        <taxon>Pseudomonadati</taxon>
        <taxon>Pseudomonadota</taxon>
        <taxon>Alphaproteobacteria</taxon>
        <taxon>Hyphomicrobiales</taxon>
        <taxon>Aurantimonadaceae</taxon>
        <taxon>Aureimonas</taxon>
    </lineage>
</organism>
<dbReference type="PANTHER" id="PTHR43537:SF53">
    <property type="entry name" value="HTH-TYPE TRANSCRIPTIONAL REPRESSOR NANR"/>
    <property type="match status" value="1"/>
</dbReference>
<accession>A0A917DBF6</accession>
<dbReference type="InterPro" id="IPR000524">
    <property type="entry name" value="Tscrpt_reg_HTH_GntR"/>
</dbReference>
<dbReference type="InterPro" id="IPR011711">
    <property type="entry name" value="GntR_C"/>
</dbReference>
<comment type="caution">
    <text evidence="5">The sequence shown here is derived from an EMBL/GenBank/DDBJ whole genome shotgun (WGS) entry which is preliminary data.</text>
</comment>
<dbReference type="Gene3D" id="1.20.120.530">
    <property type="entry name" value="GntR ligand-binding domain-like"/>
    <property type="match status" value="1"/>
</dbReference>
<dbReference type="AlphaFoldDB" id="A0A917DBF6"/>
<dbReference type="SMART" id="SM00345">
    <property type="entry name" value="HTH_GNTR"/>
    <property type="match status" value="1"/>
</dbReference>
<feature type="domain" description="HTH gntR-type" evidence="4">
    <location>
        <begin position="12"/>
        <end position="80"/>
    </location>
</feature>
<reference evidence="5" key="1">
    <citation type="journal article" date="2014" name="Int. J. Syst. Evol. Microbiol.">
        <title>Complete genome sequence of Corynebacterium casei LMG S-19264T (=DSM 44701T), isolated from a smear-ripened cheese.</title>
        <authorList>
            <consortium name="US DOE Joint Genome Institute (JGI-PGF)"/>
            <person name="Walter F."/>
            <person name="Albersmeier A."/>
            <person name="Kalinowski J."/>
            <person name="Ruckert C."/>
        </authorList>
    </citation>
    <scope>NUCLEOTIDE SEQUENCE</scope>
    <source>
        <strain evidence="5">CGMCC 1.15493</strain>
    </source>
</reference>
<reference evidence="5" key="2">
    <citation type="submission" date="2020-09" db="EMBL/GenBank/DDBJ databases">
        <authorList>
            <person name="Sun Q."/>
            <person name="Zhou Y."/>
        </authorList>
    </citation>
    <scope>NUCLEOTIDE SEQUENCE</scope>
    <source>
        <strain evidence="5">CGMCC 1.15493</strain>
    </source>
</reference>
<keyword evidence="6" id="KW-1185">Reference proteome</keyword>
<dbReference type="Pfam" id="PF07729">
    <property type="entry name" value="FCD"/>
    <property type="match status" value="1"/>
</dbReference>
<sequence length="238" mass="26106">MMSTPSEPIVRRKLSSEVYDRLKSMITLGDLRPGDQMPSERELMERFGVGRPAIREAMQALSNIGLLTISHGERAKVMMLTPKSLFGQVDAAAQIMLSTSPDSLSHLKEARLFFERGLVQQAAERAEAADVAALRALIDVQRAALGDADAFIAADMRFHTRIAAIPRNPIFEAVAEAMLGWLKTYHTEMLIWTGKENLTLAEHVEIVDAIAAGDAVAAEAAMVRHLQRSSALYVHQSA</sequence>
<evidence type="ECO:0000256" key="1">
    <source>
        <dbReference type="ARBA" id="ARBA00023015"/>
    </source>
</evidence>
<evidence type="ECO:0000313" key="5">
    <source>
        <dbReference type="EMBL" id="GGD23064.1"/>
    </source>
</evidence>
<dbReference type="Proteomes" id="UP000613160">
    <property type="component" value="Unassembled WGS sequence"/>
</dbReference>
<dbReference type="GO" id="GO:0003700">
    <property type="term" value="F:DNA-binding transcription factor activity"/>
    <property type="evidence" value="ECO:0007669"/>
    <property type="project" value="InterPro"/>
</dbReference>
<dbReference type="PANTHER" id="PTHR43537">
    <property type="entry name" value="TRANSCRIPTIONAL REGULATOR, GNTR FAMILY"/>
    <property type="match status" value="1"/>
</dbReference>
<dbReference type="SUPFAM" id="SSF46785">
    <property type="entry name" value="Winged helix' DNA-binding domain"/>
    <property type="match status" value="1"/>
</dbReference>
<dbReference type="SUPFAM" id="SSF48008">
    <property type="entry name" value="GntR ligand-binding domain-like"/>
    <property type="match status" value="1"/>
</dbReference>
<dbReference type="GO" id="GO:0003677">
    <property type="term" value="F:DNA binding"/>
    <property type="evidence" value="ECO:0007669"/>
    <property type="project" value="UniProtKB-KW"/>
</dbReference>
<name>A0A917DBF6_9HYPH</name>
<protein>
    <submittedName>
        <fullName evidence="5">GntR family transcriptional regulator</fullName>
    </submittedName>
</protein>
<evidence type="ECO:0000256" key="3">
    <source>
        <dbReference type="ARBA" id="ARBA00023163"/>
    </source>
</evidence>
<gene>
    <name evidence="5" type="ORF">GCM10011335_27460</name>
</gene>
<keyword evidence="3" id="KW-0804">Transcription</keyword>